<reference evidence="2" key="1">
    <citation type="journal article" date="2020" name="mSystems">
        <title>Genome- and Community-Level Interaction Insights into Carbon Utilization and Element Cycling Functions of Hydrothermarchaeota in Hydrothermal Sediment.</title>
        <authorList>
            <person name="Zhou Z."/>
            <person name="Liu Y."/>
            <person name="Xu W."/>
            <person name="Pan J."/>
            <person name="Luo Z.H."/>
            <person name="Li M."/>
        </authorList>
    </citation>
    <scope>NUCLEOTIDE SEQUENCE [LARGE SCALE GENOMIC DNA]</scope>
    <source>
        <strain evidence="2">SpSt-6</strain>
    </source>
</reference>
<dbReference type="GO" id="GO:0016740">
    <property type="term" value="F:transferase activity"/>
    <property type="evidence" value="ECO:0007669"/>
    <property type="project" value="UniProtKB-KW"/>
</dbReference>
<dbReference type="InterPro" id="IPR022496">
    <property type="entry name" value="T6A_TsaB"/>
</dbReference>
<dbReference type="Gene3D" id="3.30.420.40">
    <property type="match status" value="2"/>
</dbReference>
<dbReference type="AlphaFoldDB" id="A0A7C4JRD4"/>
<keyword evidence="2" id="KW-0808">Transferase</keyword>
<gene>
    <name evidence="2" type="primary">tsaB</name>
    <name evidence="2" type="ORF">ENT66_06710</name>
</gene>
<sequence>MESPLILAIETSGKTGGIALFREIILGELTLLSKESYSNIIFKSLPFLEKNLNFSLKDLDYYAIDIGPGSFTGLRIGLSILKGLNLVYPKPVIPVSSLEVLTVNFLNYPGNIVSLVDAYSKEIFFASYKWENFYLKTLIAPICIPLKDLPLYINTPSLFLSETLEKWRDFLKSSLENFLLEPPFSPNLSAGLVAKLAYIKLKQGIVELKSAESLLPLYLKPSEAERKRGLKIT</sequence>
<evidence type="ECO:0000259" key="1">
    <source>
        <dbReference type="Pfam" id="PF00814"/>
    </source>
</evidence>
<feature type="domain" description="Gcp-like" evidence="1">
    <location>
        <begin position="36"/>
        <end position="144"/>
    </location>
</feature>
<dbReference type="SUPFAM" id="SSF53067">
    <property type="entry name" value="Actin-like ATPase domain"/>
    <property type="match status" value="2"/>
</dbReference>
<dbReference type="EMBL" id="DSZN01000105">
    <property type="protein sequence ID" value="HGQ85991.1"/>
    <property type="molecule type" value="Genomic_DNA"/>
</dbReference>
<dbReference type="InterPro" id="IPR043129">
    <property type="entry name" value="ATPase_NBD"/>
</dbReference>
<evidence type="ECO:0000313" key="2">
    <source>
        <dbReference type="EMBL" id="HGQ85991.1"/>
    </source>
</evidence>
<dbReference type="GO" id="GO:0002949">
    <property type="term" value="P:tRNA threonylcarbamoyladenosine modification"/>
    <property type="evidence" value="ECO:0007669"/>
    <property type="project" value="InterPro"/>
</dbReference>
<dbReference type="NCBIfam" id="TIGR03725">
    <property type="entry name" value="T6A_YeaZ"/>
    <property type="match status" value="1"/>
</dbReference>
<dbReference type="InterPro" id="IPR000905">
    <property type="entry name" value="Gcp-like_dom"/>
</dbReference>
<dbReference type="Pfam" id="PF00814">
    <property type="entry name" value="TsaD"/>
    <property type="match status" value="1"/>
</dbReference>
<protein>
    <submittedName>
        <fullName evidence="2">tRNA (Adenosine(37)-N6)-threonylcarbamoyltransferase complex dimerization subunit type 1 TsaB</fullName>
    </submittedName>
</protein>
<name>A0A7C4JRD4_9BACT</name>
<organism evidence="2">
    <name type="scientific">Thermodesulfobacterium geofontis</name>
    <dbReference type="NCBI Taxonomy" id="1295609"/>
    <lineage>
        <taxon>Bacteria</taxon>
        <taxon>Pseudomonadati</taxon>
        <taxon>Thermodesulfobacteriota</taxon>
        <taxon>Thermodesulfobacteria</taxon>
        <taxon>Thermodesulfobacteriales</taxon>
        <taxon>Thermodesulfobacteriaceae</taxon>
        <taxon>Thermodesulfobacterium</taxon>
    </lineage>
</organism>
<proteinExistence type="predicted"/>
<comment type="caution">
    <text evidence="2">The sequence shown here is derived from an EMBL/GenBank/DDBJ whole genome shotgun (WGS) entry which is preliminary data.</text>
</comment>
<accession>A0A7C4JRD4</accession>